<feature type="compositionally biased region" description="Polar residues" evidence="1">
    <location>
        <begin position="188"/>
        <end position="212"/>
    </location>
</feature>
<dbReference type="EMBL" id="CP036272">
    <property type="protein sequence ID" value="QDT59503.1"/>
    <property type="molecule type" value="Genomic_DNA"/>
</dbReference>
<reference evidence="2 3" key="1">
    <citation type="submission" date="2019-02" db="EMBL/GenBank/DDBJ databases">
        <title>Deep-cultivation of Planctomycetes and their phenomic and genomic characterization uncovers novel biology.</title>
        <authorList>
            <person name="Wiegand S."/>
            <person name="Jogler M."/>
            <person name="Boedeker C."/>
            <person name="Pinto D."/>
            <person name="Vollmers J."/>
            <person name="Rivas-Marin E."/>
            <person name="Kohn T."/>
            <person name="Peeters S.H."/>
            <person name="Heuer A."/>
            <person name="Rast P."/>
            <person name="Oberbeckmann S."/>
            <person name="Bunk B."/>
            <person name="Jeske O."/>
            <person name="Meyerdierks A."/>
            <person name="Storesund J.E."/>
            <person name="Kallscheuer N."/>
            <person name="Luecker S."/>
            <person name="Lage O.M."/>
            <person name="Pohl T."/>
            <person name="Merkel B.J."/>
            <person name="Hornburger P."/>
            <person name="Mueller R.-W."/>
            <person name="Bruemmer F."/>
            <person name="Labrenz M."/>
            <person name="Spormann A.M."/>
            <person name="Op den Camp H."/>
            <person name="Overmann J."/>
            <person name="Amann R."/>
            <person name="Jetten M.S.M."/>
            <person name="Mascher T."/>
            <person name="Medema M.H."/>
            <person name="Devos D.P."/>
            <person name="Kaster A.-K."/>
            <person name="Ovreas L."/>
            <person name="Rohde M."/>
            <person name="Galperin M.Y."/>
            <person name="Jogler C."/>
        </authorList>
    </citation>
    <scope>NUCLEOTIDE SEQUENCE [LARGE SCALE GENOMIC DNA]</scope>
    <source>
        <strain evidence="2 3">SV_7m_r</strain>
    </source>
</reference>
<keyword evidence="3" id="KW-1185">Reference proteome</keyword>
<evidence type="ECO:0000256" key="1">
    <source>
        <dbReference type="SAM" id="MobiDB-lite"/>
    </source>
</evidence>
<feature type="region of interest" description="Disordered" evidence="1">
    <location>
        <begin position="186"/>
        <end position="215"/>
    </location>
</feature>
<dbReference type="Gene3D" id="2.40.50.140">
    <property type="entry name" value="Nucleic acid-binding proteins"/>
    <property type="match status" value="1"/>
</dbReference>
<dbReference type="Proteomes" id="UP000315003">
    <property type="component" value="Chromosome"/>
</dbReference>
<dbReference type="InterPro" id="IPR012340">
    <property type="entry name" value="NA-bd_OB-fold"/>
</dbReference>
<organism evidence="2 3">
    <name type="scientific">Stieleria bergensis</name>
    <dbReference type="NCBI Taxonomy" id="2528025"/>
    <lineage>
        <taxon>Bacteria</taxon>
        <taxon>Pseudomonadati</taxon>
        <taxon>Planctomycetota</taxon>
        <taxon>Planctomycetia</taxon>
        <taxon>Pirellulales</taxon>
        <taxon>Pirellulaceae</taxon>
        <taxon>Stieleria</taxon>
    </lineage>
</organism>
<proteinExistence type="predicted"/>
<dbReference type="AlphaFoldDB" id="A0A517STV3"/>
<evidence type="ECO:0000313" key="2">
    <source>
        <dbReference type="EMBL" id="QDT59503.1"/>
    </source>
</evidence>
<gene>
    <name evidence="2" type="ORF">SV7mr_20110</name>
</gene>
<accession>A0A517STV3</accession>
<sequence>MIAQQQQQPVDHQQIERYQNAGRLVGQALIAFDCAVDFEADRRRGHYNPIADHEGLAPAFEFAIQQIVGLGFLLGGKMGSGSQQSVSLNIVGDRIQRIRERLDAMVGKQPRNLSTAKPRRRPLLLPLRMQQGDCDCLCAGCDGCCTGCESCGSEAACEGCGASMLCCTCGNDCCFWVDGPSQRKRSVNYHNLNPPTSRETTSQQSGAGQSTAHPDGTEIIGQRVQVRVPLQPFGTVTLPDGQEVAAKTAGAVIERDQWVVVIRQETFGLLVSPAEPKASEADPLS</sequence>
<protein>
    <submittedName>
        <fullName evidence="2">Uncharacterized protein</fullName>
    </submittedName>
</protein>
<name>A0A517STV3_9BACT</name>
<evidence type="ECO:0000313" key="3">
    <source>
        <dbReference type="Proteomes" id="UP000315003"/>
    </source>
</evidence>